<feature type="domain" description="Impact N-terminal" evidence="1">
    <location>
        <begin position="448"/>
        <end position="528"/>
    </location>
</feature>
<dbReference type="PANTHER" id="PTHR24024:SF18">
    <property type="entry name" value="SHORT-CHAIN COLLAGEN C4-LIKE"/>
    <property type="match status" value="1"/>
</dbReference>
<sequence length="528" mass="60055">MNFLLFLLILAVVQSDEKNGSCKDMLQGYLTGQLSSALGVYQVEALRREFKSFTDVIEKSMKAFEKNVEKKLRNIQRYVGGSHNTHTGAAVEALCLPRNPEWGNYRDGTDGNKAYIYGAEYETHGLFGKWHSVNEHDVPCAVCLVRSRSVVNMFPGRKTCDNGWKLEYQGYLMAGYHGHNAGTTYKCVDSDPESLQGGHTSIDGYLFYMVEARCGCLKCPPYVEGREFVLDSQGRQMDKLAKEVQGRDGIQERLELVQEQANDTVYSVTEINNSQEIMAREISRLKDYAIKLEFRVKVQEKQILELDLGVEEVDSFHILNLFRLGEKDPTHKRKYPRPTCIQFGYKTHKDKVMSRVRVLKEKKSHIRLAVQQPEEIREKRKRLYDIQQKYSAENVETKIKGDKLIFTKSGNVYRDKTGTRPTAEEVISGDQVKITVNKGKHIEDNQNHFESHATAVNSYKQVKESLIEILRLPTICSASHNVYAYRFGGSDGMVHEGSEDDGEHGARRTLLSAMNDNGIQNALIVVSR</sequence>
<dbReference type="InterPro" id="IPR051077">
    <property type="entry name" value="Ca-dependent_lectin"/>
</dbReference>
<dbReference type="Pfam" id="PF01205">
    <property type="entry name" value="Impact_N"/>
    <property type="match status" value="1"/>
</dbReference>
<evidence type="ECO:0000313" key="2">
    <source>
        <dbReference type="EMBL" id="EKC29395.1"/>
    </source>
</evidence>
<dbReference type="InterPro" id="IPR001498">
    <property type="entry name" value="Impact_N"/>
</dbReference>
<dbReference type="HOGENOM" id="CLU_516060_0_0_1"/>
<proteinExistence type="predicted"/>
<dbReference type="EMBL" id="JH817564">
    <property type="protein sequence ID" value="EKC29395.1"/>
    <property type="molecule type" value="Genomic_DNA"/>
</dbReference>
<dbReference type="InParanoid" id="K1QKR4"/>
<dbReference type="PANTHER" id="PTHR24024">
    <property type="entry name" value="PULMONARY SURFACTANT-ASSOCIATED PROTEIN A"/>
    <property type="match status" value="1"/>
</dbReference>
<reference evidence="2" key="1">
    <citation type="journal article" date="2012" name="Nature">
        <title>The oyster genome reveals stress adaptation and complexity of shell formation.</title>
        <authorList>
            <person name="Zhang G."/>
            <person name="Fang X."/>
            <person name="Guo X."/>
            <person name="Li L."/>
            <person name="Luo R."/>
            <person name="Xu F."/>
            <person name="Yang P."/>
            <person name="Zhang L."/>
            <person name="Wang X."/>
            <person name="Qi H."/>
            <person name="Xiong Z."/>
            <person name="Que H."/>
            <person name="Xie Y."/>
            <person name="Holland P.W."/>
            <person name="Paps J."/>
            <person name="Zhu Y."/>
            <person name="Wu F."/>
            <person name="Chen Y."/>
            <person name="Wang J."/>
            <person name="Peng C."/>
            <person name="Meng J."/>
            <person name="Yang L."/>
            <person name="Liu J."/>
            <person name="Wen B."/>
            <person name="Zhang N."/>
            <person name="Huang Z."/>
            <person name="Zhu Q."/>
            <person name="Feng Y."/>
            <person name="Mount A."/>
            <person name="Hedgecock D."/>
            <person name="Xu Z."/>
            <person name="Liu Y."/>
            <person name="Domazet-Loso T."/>
            <person name="Du Y."/>
            <person name="Sun X."/>
            <person name="Zhang S."/>
            <person name="Liu B."/>
            <person name="Cheng P."/>
            <person name="Jiang X."/>
            <person name="Li J."/>
            <person name="Fan D."/>
            <person name="Wang W."/>
            <person name="Fu W."/>
            <person name="Wang T."/>
            <person name="Wang B."/>
            <person name="Zhang J."/>
            <person name="Peng Z."/>
            <person name="Li Y."/>
            <person name="Li N."/>
            <person name="Wang J."/>
            <person name="Chen M."/>
            <person name="He Y."/>
            <person name="Tan F."/>
            <person name="Song X."/>
            <person name="Zheng Q."/>
            <person name="Huang R."/>
            <person name="Yang H."/>
            <person name="Du X."/>
            <person name="Chen L."/>
            <person name="Yang M."/>
            <person name="Gaffney P.M."/>
            <person name="Wang S."/>
            <person name="Luo L."/>
            <person name="She Z."/>
            <person name="Ming Y."/>
            <person name="Huang W."/>
            <person name="Zhang S."/>
            <person name="Huang B."/>
            <person name="Zhang Y."/>
            <person name="Qu T."/>
            <person name="Ni P."/>
            <person name="Miao G."/>
            <person name="Wang J."/>
            <person name="Wang Q."/>
            <person name="Steinberg C.E."/>
            <person name="Wang H."/>
            <person name="Li N."/>
            <person name="Qian L."/>
            <person name="Zhang G."/>
            <person name="Li Y."/>
            <person name="Yang H."/>
            <person name="Liu X."/>
            <person name="Wang J."/>
            <person name="Yin Y."/>
            <person name="Wang J."/>
        </authorList>
    </citation>
    <scope>NUCLEOTIDE SEQUENCE [LARGE SCALE GENOMIC DNA]</scope>
    <source>
        <strain evidence="2">05x7-T-G4-1.051#20</strain>
    </source>
</reference>
<protein>
    <submittedName>
        <fullName evidence="2">IMPACT-like protein</fullName>
    </submittedName>
</protein>
<organism evidence="2">
    <name type="scientific">Magallana gigas</name>
    <name type="common">Pacific oyster</name>
    <name type="synonym">Crassostrea gigas</name>
    <dbReference type="NCBI Taxonomy" id="29159"/>
    <lineage>
        <taxon>Eukaryota</taxon>
        <taxon>Metazoa</taxon>
        <taxon>Spiralia</taxon>
        <taxon>Lophotrochozoa</taxon>
        <taxon>Mollusca</taxon>
        <taxon>Bivalvia</taxon>
        <taxon>Autobranchia</taxon>
        <taxon>Pteriomorphia</taxon>
        <taxon>Ostreida</taxon>
        <taxon>Ostreoidea</taxon>
        <taxon>Ostreidae</taxon>
        <taxon>Magallana</taxon>
    </lineage>
</organism>
<dbReference type="Gene3D" id="3.30.230.30">
    <property type="entry name" value="Impact, N-terminal domain"/>
    <property type="match status" value="1"/>
</dbReference>
<evidence type="ECO:0000259" key="1">
    <source>
        <dbReference type="Pfam" id="PF01205"/>
    </source>
</evidence>
<name>K1QKR4_MAGGI</name>
<dbReference type="AlphaFoldDB" id="K1QKR4"/>
<dbReference type="InterPro" id="IPR020568">
    <property type="entry name" value="Ribosomal_Su5_D2-typ_SF"/>
</dbReference>
<gene>
    <name evidence="2" type="ORF">CGI_10012102</name>
</gene>
<dbReference type="GO" id="GO:0005615">
    <property type="term" value="C:extracellular space"/>
    <property type="evidence" value="ECO:0007669"/>
    <property type="project" value="TreeGrafter"/>
</dbReference>
<dbReference type="SUPFAM" id="SSF54211">
    <property type="entry name" value="Ribosomal protein S5 domain 2-like"/>
    <property type="match status" value="1"/>
</dbReference>
<accession>K1QKR4</accession>
<dbReference type="InterPro" id="IPR036956">
    <property type="entry name" value="Impact_N_sf"/>
</dbReference>